<organism evidence="1">
    <name type="scientific">Enterovibrio sp. FF_113</name>
    <dbReference type="NCBI Taxonomy" id="1660266"/>
    <lineage>
        <taxon>Bacteria</taxon>
        <taxon>Pseudomonadati</taxon>
        <taxon>Pseudomonadota</taxon>
        <taxon>Gammaproteobacteria</taxon>
        <taxon>Vibrionales</taxon>
        <taxon>Vibrionaceae</taxon>
        <taxon>Enterovibrio</taxon>
    </lineage>
</organism>
<accession>A0A0H3ZZB2</accession>
<dbReference type="AlphaFoldDB" id="A0A0H3ZZB2"/>
<evidence type="ECO:0000313" key="1">
    <source>
        <dbReference type="EMBL" id="AKN38811.1"/>
    </source>
</evidence>
<sequence>MLIMVIQGGNGSARDNVISALTHFKNPRVVTIDVSFIASIERRIETLQQMLHKGWDVMNVVVGANSAQEIEYLRGVGAMFCNVHRHYPQHLLEIPGAIHRDDVLVSTWQYEESDVEVLSPDEAFSECLVRDRARRRKRQEVRHGHEVHCHQ</sequence>
<proteinExistence type="predicted"/>
<reference evidence="1" key="1">
    <citation type="journal article" date="2015" name="MBio">
        <title>Eco-Evolutionary Dynamics of Episomes among Ecologically Cohesive Bacterial Populations.</title>
        <authorList>
            <person name="Xue H."/>
            <person name="Cordero O.X."/>
            <person name="Camas F.M."/>
            <person name="Trimble W."/>
            <person name="Meyer F."/>
            <person name="Guglielmini J."/>
            <person name="Rocha E.P."/>
            <person name="Polz M.F."/>
        </authorList>
    </citation>
    <scope>NUCLEOTIDE SEQUENCE</scope>
    <source>
        <strain evidence="1">FF_113</strain>
    </source>
</reference>
<name>A0A0H3ZZB2_9GAMM</name>
<protein>
    <submittedName>
        <fullName evidence="1">Uncharacterized protein</fullName>
    </submittedName>
</protein>
<dbReference type="EMBL" id="KP795616">
    <property type="protein sequence ID" value="AKN38811.1"/>
    <property type="molecule type" value="Genomic_DNA"/>
</dbReference>